<proteinExistence type="predicted"/>
<dbReference type="RefSeq" id="WP_002480995.1">
    <property type="nucleotide sequence ID" value="NZ_CACRUO010000059.1"/>
</dbReference>
<name>A0A6N3F4A7_STASI</name>
<gene>
    <name evidence="1" type="ORF">SSLFYP27_02311</name>
</gene>
<dbReference type="InterPro" id="IPR005500">
    <property type="entry name" value="DUF309"/>
</dbReference>
<reference evidence="1" key="1">
    <citation type="submission" date="2019-11" db="EMBL/GenBank/DDBJ databases">
        <authorList>
            <person name="Feng L."/>
        </authorList>
    </citation>
    <scope>NUCLEOTIDE SEQUENCE</scope>
    <source>
        <strain evidence="1">SsimulansLFYP27</strain>
    </source>
</reference>
<dbReference type="KEGG" id="ssif:AL483_04320"/>
<dbReference type="SUPFAM" id="SSF140663">
    <property type="entry name" value="TTHA0068-like"/>
    <property type="match status" value="1"/>
</dbReference>
<evidence type="ECO:0000313" key="1">
    <source>
        <dbReference type="EMBL" id="VYU46854.1"/>
    </source>
</evidence>
<protein>
    <submittedName>
        <fullName evidence="1">Uncharacterized protein</fullName>
    </submittedName>
</protein>
<dbReference type="InterPro" id="IPR023203">
    <property type="entry name" value="TTHA0068_sf"/>
</dbReference>
<dbReference type="EMBL" id="CACRUO010000059">
    <property type="protein sequence ID" value="VYU46854.1"/>
    <property type="molecule type" value="Genomic_DNA"/>
</dbReference>
<sequence length="170" mass="20319">MKQALIEFYYQFHTKQHYFLCHDILEDAWKAQSHFTKQDAVVSLILCATGCYHYRRANYKGAHTLFNRAYRVAHANYAKLDQLGLESRSYLMLLRELIESTNQELLFKPVELPLLSTMKKQIKRIYPDYAIMHQINTLPYICDHHLLRDRHEVEQARLEALKQNQLKHKK</sequence>
<accession>A0A6N3F4A7</accession>
<dbReference type="PANTHER" id="PTHR34796:SF1">
    <property type="entry name" value="EXPRESSED PROTEIN"/>
    <property type="match status" value="1"/>
</dbReference>
<dbReference type="GeneID" id="77331591"/>
<dbReference type="Gene3D" id="1.10.3450.10">
    <property type="entry name" value="TTHA0068-like"/>
    <property type="match status" value="1"/>
</dbReference>
<organism evidence="1">
    <name type="scientific">Staphylococcus simulans</name>
    <dbReference type="NCBI Taxonomy" id="1286"/>
    <lineage>
        <taxon>Bacteria</taxon>
        <taxon>Bacillati</taxon>
        <taxon>Bacillota</taxon>
        <taxon>Bacilli</taxon>
        <taxon>Bacillales</taxon>
        <taxon>Staphylococcaceae</taxon>
        <taxon>Staphylococcus</taxon>
    </lineage>
</organism>
<dbReference type="AlphaFoldDB" id="A0A6N3F4A7"/>
<dbReference type="Pfam" id="PF03745">
    <property type="entry name" value="DUF309"/>
    <property type="match status" value="1"/>
</dbReference>
<dbReference type="PANTHER" id="PTHR34796">
    <property type="entry name" value="EXPRESSED PROTEIN"/>
    <property type="match status" value="1"/>
</dbReference>